<accession>A0ABV6A7H6</accession>
<dbReference type="Gene3D" id="3.30.750.24">
    <property type="entry name" value="STAS domain"/>
    <property type="match status" value="1"/>
</dbReference>
<gene>
    <name evidence="2" type="ORF">ACFFQA_34735</name>
</gene>
<dbReference type="InterPro" id="IPR025847">
    <property type="entry name" value="MEDS_domain"/>
</dbReference>
<proteinExistence type="predicted"/>
<sequence length="290" mass="32072">MGRPWTAVNHLCLSYRDEDECRTLLAINLLVALERGEKVVFFSCDTSVDVIHTWLRGVVDEVELLVARGQVAVRPANGFSTTNGKLDDEHLVELLLQESGTAARAGYTGLRVSMPRTCAPGDSLGWARLLEHEERLTELLVSGELARLTLACQYDQRLVPDRRLGELRQAHPIALTAEQAGRHQPLLRTDKLRGRTGLRLSGEINRSNLAELSAALESSIQDDNDLHLDLADLHYADVAAVRLLVQTADGLPEGRRIVLSSPGPIVKAILRIYDWDQLPTVRLLEGSETP</sequence>
<evidence type="ECO:0000313" key="3">
    <source>
        <dbReference type="Proteomes" id="UP001589693"/>
    </source>
</evidence>
<comment type="caution">
    <text evidence="2">The sequence shown here is derived from an EMBL/GenBank/DDBJ whole genome shotgun (WGS) entry which is preliminary data.</text>
</comment>
<name>A0ABV6A7H6_9PSEU</name>
<dbReference type="InterPro" id="IPR058548">
    <property type="entry name" value="MlaB-like_STAS"/>
</dbReference>
<dbReference type="Pfam" id="PF14417">
    <property type="entry name" value="MEDS"/>
    <property type="match status" value="1"/>
</dbReference>
<dbReference type="InterPro" id="IPR002645">
    <property type="entry name" value="STAS_dom"/>
</dbReference>
<feature type="domain" description="STAS" evidence="1">
    <location>
        <begin position="198"/>
        <end position="271"/>
    </location>
</feature>
<evidence type="ECO:0000313" key="2">
    <source>
        <dbReference type="EMBL" id="MFB9909122.1"/>
    </source>
</evidence>
<dbReference type="PROSITE" id="PS50801">
    <property type="entry name" value="STAS"/>
    <property type="match status" value="1"/>
</dbReference>
<dbReference type="Proteomes" id="UP001589693">
    <property type="component" value="Unassembled WGS sequence"/>
</dbReference>
<dbReference type="EMBL" id="JBHLZU010000033">
    <property type="protein sequence ID" value="MFB9909122.1"/>
    <property type="molecule type" value="Genomic_DNA"/>
</dbReference>
<reference evidence="2 3" key="1">
    <citation type="submission" date="2024-09" db="EMBL/GenBank/DDBJ databases">
        <authorList>
            <person name="Sun Q."/>
            <person name="Mori K."/>
        </authorList>
    </citation>
    <scope>NUCLEOTIDE SEQUENCE [LARGE SCALE GENOMIC DNA]</scope>
    <source>
        <strain evidence="2 3">TBRC 7907</strain>
    </source>
</reference>
<dbReference type="InterPro" id="IPR036513">
    <property type="entry name" value="STAS_dom_sf"/>
</dbReference>
<organism evidence="2 3">
    <name type="scientific">Allokutzneria oryzae</name>
    <dbReference type="NCBI Taxonomy" id="1378989"/>
    <lineage>
        <taxon>Bacteria</taxon>
        <taxon>Bacillati</taxon>
        <taxon>Actinomycetota</taxon>
        <taxon>Actinomycetes</taxon>
        <taxon>Pseudonocardiales</taxon>
        <taxon>Pseudonocardiaceae</taxon>
        <taxon>Allokutzneria</taxon>
    </lineage>
</organism>
<dbReference type="SUPFAM" id="SSF52091">
    <property type="entry name" value="SpoIIaa-like"/>
    <property type="match status" value="1"/>
</dbReference>
<dbReference type="CDD" id="cd07043">
    <property type="entry name" value="STAS_anti-anti-sigma_factors"/>
    <property type="match status" value="1"/>
</dbReference>
<evidence type="ECO:0000259" key="1">
    <source>
        <dbReference type="PROSITE" id="PS50801"/>
    </source>
</evidence>
<protein>
    <submittedName>
        <fullName evidence="2">MEDS domain-containing protein</fullName>
    </submittedName>
</protein>
<dbReference type="RefSeq" id="WP_377861570.1">
    <property type="nucleotide sequence ID" value="NZ_JBHLZU010000033.1"/>
</dbReference>
<dbReference type="Pfam" id="PF13466">
    <property type="entry name" value="STAS_2"/>
    <property type="match status" value="1"/>
</dbReference>
<keyword evidence="3" id="KW-1185">Reference proteome</keyword>